<dbReference type="InterPro" id="IPR018503">
    <property type="entry name" value="Tetraspanin_CS"/>
</dbReference>
<protein>
    <recommendedName>
        <fullName evidence="6">Tetraspanin</fullName>
    </recommendedName>
</protein>
<reference evidence="7" key="2">
    <citation type="submission" date="2025-09" db="UniProtKB">
        <authorList>
            <consortium name="Ensembl"/>
        </authorList>
    </citation>
    <scope>IDENTIFICATION</scope>
</reference>
<keyword evidence="3 6" id="KW-0812">Transmembrane</keyword>
<dbReference type="PIRSF" id="PIRSF002419">
    <property type="entry name" value="Tetraspanin"/>
    <property type="match status" value="1"/>
</dbReference>
<dbReference type="GeneTree" id="ENSGT00940000159235"/>
<keyword evidence="8" id="KW-1185">Reference proteome</keyword>
<evidence type="ECO:0000256" key="1">
    <source>
        <dbReference type="ARBA" id="ARBA00004141"/>
    </source>
</evidence>
<evidence type="ECO:0000313" key="8">
    <source>
        <dbReference type="Proteomes" id="UP000233160"/>
    </source>
</evidence>
<evidence type="ECO:0000313" key="7">
    <source>
        <dbReference type="Ensembl" id="ENSPCOP00000007751.1"/>
    </source>
</evidence>
<dbReference type="SUPFAM" id="SSF48652">
    <property type="entry name" value="Tetraspanin"/>
    <property type="match status" value="1"/>
</dbReference>
<evidence type="ECO:0000256" key="6">
    <source>
        <dbReference type="RuleBase" id="RU361218"/>
    </source>
</evidence>
<evidence type="ECO:0000256" key="2">
    <source>
        <dbReference type="ARBA" id="ARBA00006840"/>
    </source>
</evidence>
<dbReference type="PANTHER" id="PTHR19282:SF261">
    <property type="entry name" value="TETRASPANIN-14"/>
    <property type="match status" value="1"/>
</dbReference>
<dbReference type="GO" id="GO:0005886">
    <property type="term" value="C:plasma membrane"/>
    <property type="evidence" value="ECO:0007669"/>
    <property type="project" value="TreeGrafter"/>
</dbReference>
<organism evidence="7 8">
    <name type="scientific">Propithecus coquereli</name>
    <name type="common">Coquerel's sifaka</name>
    <name type="synonym">Propithecus verreauxi coquereli</name>
    <dbReference type="NCBI Taxonomy" id="379532"/>
    <lineage>
        <taxon>Eukaryota</taxon>
        <taxon>Metazoa</taxon>
        <taxon>Chordata</taxon>
        <taxon>Craniata</taxon>
        <taxon>Vertebrata</taxon>
        <taxon>Euteleostomi</taxon>
        <taxon>Mammalia</taxon>
        <taxon>Eutheria</taxon>
        <taxon>Euarchontoglires</taxon>
        <taxon>Primates</taxon>
        <taxon>Strepsirrhini</taxon>
        <taxon>Lemuriformes</taxon>
        <taxon>Indriidae</taxon>
        <taxon>Propithecus</taxon>
    </lineage>
</organism>
<evidence type="ECO:0000256" key="4">
    <source>
        <dbReference type="ARBA" id="ARBA00022989"/>
    </source>
</evidence>
<dbReference type="InterPro" id="IPR008952">
    <property type="entry name" value="Tetraspanin_EC2_sf"/>
</dbReference>
<evidence type="ECO:0000256" key="3">
    <source>
        <dbReference type="ARBA" id="ARBA00022692"/>
    </source>
</evidence>
<dbReference type="Pfam" id="PF00335">
    <property type="entry name" value="Tetraspanin"/>
    <property type="match status" value="2"/>
</dbReference>
<dbReference type="PANTHER" id="PTHR19282">
    <property type="entry name" value="TETRASPANIN"/>
    <property type="match status" value="1"/>
</dbReference>
<dbReference type="InterPro" id="IPR018499">
    <property type="entry name" value="Tetraspanin/Peripherin"/>
</dbReference>
<feature type="transmembrane region" description="Helical" evidence="6">
    <location>
        <begin position="62"/>
        <end position="84"/>
    </location>
</feature>
<comment type="similarity">
    <text evidence="2 6">Belongs to the tetraspanin (TM4SF) family.</text>
</comment>
<dbReference type="Proteomes" id="UP000233160">
    <property type="component" value="Unassembled WGS sequence"/>
</dbReference>
<sequence length="213" mass="23909">MHYYRYSNAKVSCWYKYLLFSYNIVFWLAGVVFLGVGLWAWSEKGVLSDLTKVTRLHGIDPVVLVLMVGVVMFTLGFAGCVGALRENICLLKFNQCCGAFGPEDWDLNVYFNCSGASYSREKCGVPFSCCVPDPAQKVVNTQCGYDVRIQLKNKWDESIFTKGCIQVLEGWLPRNIYIVAGVFIAISLLQIFGIFLARTLISDIEAVKAGHHF</sequence>
<keyword evidence="5 6" id="KW-0472">Membrane</keyword>
<feature type="transmembrane region" description="Helical" evidence="6">
    <location>
        <begin position="176"/>
        <end position="197"/>
    </location>
</feature>
<comment type="subcellular location">
    <subcellularLocation>
        <location evidence="1 6">Membrane</location>
        <topology evidence="1 6">Multi-pass membrane protein</topology>
    </subcellularLocation>
</comment>
<dbReference type="InterPro" id="IPR000301">
    <property type="entry name" value="Tetraspanin_animals"/>
</dbReference>
<accession>A0A2K6F186</accession>
<dbReference type="PROSITE" id="PS00421">
    <property type="entry name" value="TM4_1"/>
    <property type="match status" value="1"/>
</dbReference>
<comment type="caution">
    <text evidence="6">Lacks conserved residue(s) required for the propagation of feature annotation.</text>
</comment>
<keyword evidence="4 6" id="KW-1133">Transmembrane helix</keyword>
<feature type="transmembrane region" description="Helical" evidence="6">
    <location>
        <begin position="20"/>
        <end position="41"/>
    </location>
</feature>
<proteinExistence type="inferred from homology"/>
<dbReference type="PRINTS" id="PR00259">
    <property type="entry name" value="TMFOUR"/>
</dbReference>
<name>A0A2K6F186_PROCO</name>
<reference evidence="7" key="1">
    <citation type="submission" date="2025-08" db="UniProtKB">
        <authorList>
            <consortium name="Ensembl"/>
        </authorList>
    </citation>
    <scope>IDENTIFICATION</scope>
</reference>
<dbReference type="Ensembl" id="ENSPCOT00000018298.1">
    <property type="protein sequence ID" value="ENSPCOP00000007751.1"/>
    <property type="gene ID" value="ENSPCOG00000015124.1"/>
</dbReference>
<evidence type="ECO:0000256" key="5">
    <source>
        <dbReference type="ARBA" id="ARBA00023136"/>
    </source>
</evidence>
<gene>
    <name evidence="7" type="primary">TSPAN14</name>
</gene>
<dbReference type="AlphaFoldDB" id="A0A2K6F186"/>